<dbReference type="EMBL" id="MN740751">
    <property type="protein sequence ID" value="QHU10227.1"/>
    <property type="molecule type" value="Genomic_DNA"/>
</dbReference>
<dbReference type="Pfam" id="PF20102">
    <property type="entry name" value="DUF6492"/>
    <property type="match status" value="1"/>
</dbReference>
<name>A0A6C0K0R3_9ZZZZ</name>
<protein>
    <recommendedName>
        <fullName evidence="2">Nucleotide-diphospho-sugar transferase domain-containing protein</fullName>
    </recommendedName>
</protein>
<evidence type="ECO:0008006" key="2">
    <source>
        <dbReference type="Google" id="ProtNLM"/>
    </source>
</evidence>
<evidence type="ECO:0000313" key="1">
    <source>
        <dbReference type="EMBL" id="QHU10227.1"/>
    </source>
</evidence>
<organism evidence="1">
    <name type="scientific">viral metagenome</name>
    <dbReference type="NCBI Taxonomy" id="1070528"/>
    <lineage>
        <taxon>unclassified sequences</taxon>
        <taxon>metagenomes</taxon>
        <taxon>organismal metagenomes</taxon>
    </lineage>
</organism>
<proteinExistence type="predicted"/>
<reference evidence="1" key="1">
    <citation type="journal article" date="2020" name="Nature">
        <title>Giant virus diversity and host interactions through global metagenomics.</title>
        <authorList>
            <person name="Schulz F."/>
            <person name="Roux S."/>
            <person name="Paez-Espino D."/>
            <person name="Jungbluth S."/>
            <person name="Walsh D.A."/>
            <person name="Denef V.J."/>
            <person name="McMahon K.D."/>
            <person name="Konstantinidis K.T."/>
            <person name="Eloe-Fadrosh E.A."/>
            <person name="Kyrpides N.C."/>
            <person name="Woyke T."/>
        </authorList>
    </citation>
    <scope>NUCLEOTIDE SEQUENCE</scope>
    <source>
        <strain evidence="1">GVMAG-S-1101164-67</strain>
    </source>
</reference>
<dbReference type="AlphaFoldDB" id="A0A6C0K0R3"/>
<accession>A0A6C0K0R3</accession>
<dbReference type="InterPro" id="IPR045499">
    <property type="entry name" value="DUF6492"/>
</dbReference>
<sequence>MLYDIVIPVGPNDINFIDVLVQYTRKNVIGFRNVYLVSYDDTLYVNGCITISENIYPFSKEDIVSIMGPNCRKNWYLQQLLKLYAVFVIPDILDNVLIIDSDTFFLKPTQFFDNGMGLYFYMNEYHIPYFSHMTRLHHELTRMDSNKSGICHHMVLQKQYLLELFAMVKQLHNMEFWEAFLNCVVEYTTSGASEYEIYFNFMLKYHPDKIQLRELRHRDIQRFEEIHNDAYDYVSYHWHGRY</sequence>